<protein>
    <submittedName>
        <fullName evidence="2">Uncharacterized protein</fullName>
    </submittedName>
</protein>
<comment type="caution">
    <text evidence="2">The sequence shown here is derived from an EMBL/GenBank/DDBJ whole genome shotgun (WGS) entry which is preliminary data.</text>
</comment>
<name>A0A849SG85_UNCEI</name>
<proteinExistence type="predicted"/>
<feature type="signal peptide" evidence="1">
    <location>
        <begin position="1"/>
        <end position="28"/>
    </location>
</feature>
<accession>A0A849SG85</accession>
<evidence type="ECO:0000313" key="3">
    <source>
        <dbReference type="Proteomes" id="UP000580839"/>
    </source>
</evidence>
<gene>
    <name evidence="2" type="ORF">HOP12_09405</name>
</gene>
<dbReference type="PROSITE" id="PS51257">
    <property type="entry name" value="PROKAR_LIPOPROTEIN"/>
    <property type="match status" value="1"/>
</dbReference>
<reference evidence="2 3" key="1">
    <citation type="submission" date="2020-04" db="EMBL/GenBank/DDBJ databases">
        <title>Metagenomic profiling of ammonia- and methane-oxidizing microorganisms in a Dutch drinking water treatment plant.</title>
        <authorList>
            <person name="Poghosyan L."/>
            <person name="Leucker S."/>
        </authorList>
    </citation>
    <scope>NUCLEOTIDE SEQUENCE [LARGE SCALE GENOMIC DNA]</scope>
    <source>
        <strain evidence="2">S-RSF-IL-03</strain>
    </source>
</reference>
<dbReference type="AlphaFoldDB" id="A0A849SG85"/>
<sequence>MKSRFHLAVLRRSAAIASALLLAVAALSSVSCSKKITDIDASLAPPGYPEGRPADALLMLYPDTPVPVSLVQDIGAPGVSIDDVLVSTENVYDLGPGAVIGTILDHSAASQYRIYRKQGVNGFEELSDFNVTPVRAWLAEQTELFRFEDQAPYAAPNRQYIGRGVVGGLLTASAPLTNVVNLTSGLVADSMTYRGNFVGGGVDTTRDSTFVMKWNRVEGAAGYWVNVTGFLPSVLSNVALIRAALPRPIIAERVAEHYLAYIPDVTPPPGKPMSQKLGDPLPAGSRLVLSRPGVNGAFYCVRISAVDANGQVLARIGSKGSYALASAGVSGFYKIFPLGAAVVQPTREPPPPDGLRYLADPEHPRALAPGEVQIISAHQLPPGLIR</sequence>
<organism evidence="2 3">
    <name type="scientific">Eiseniibacteriota bacterium</name>
    <dbReference type="NCBI Taxonomy" id="2212470"/>
    <lineage>
        <taxon>Bacteria</taxon>
        <taxon>Candidatus Eiseniibacteriota</taxon>
    </lineage>
</organism>
<dbReference type="EMBL" id="JABFRW010000114">
    <property type="protein sequence ID" value="NOT34372.1"/>
    <property type="molecule type" value="Genomic_DNA"/>
</dbReference>
<dbReference type="Proteomes" id="UP000580839">
    <property type="component" value="Unassembled WGS sequence"/>
</dbReference>
<keyword evidence="1" id="KW-0732">Signal</keyword>
<evidence type="ECO:0000256" key="1">
    <source>
        <dbReference type="SAM" id="SignalP"/>
    </source>
</evidence>
<evidence type="ECO:0000313" key="2">
    <source>
        <dbReference type="EMBL" id="NOT34372.1"/>
    </source>
</evidence>
<feature type="chain" id="PRO_5032534159" evidence="1">
    <location>
        <begin position="29"/>
        <end position="386"/>
    </location>
</feature>